<dbReference type="EMBL" id="AHFK01000018">
    <property type="protein sequence ID" value="EOQ19820.1"/>
    <property type="molecule type" value="Genomic_DNA"/>
</dbReference>
<evidence type="ECO:0000313" key="1">
    <source>
        <dbReference type="EMBL" id="EOQ19820.1"/>
    </source>
</evidence>
<protein>
    <recommendedName>
        <fullName evidence="3">Toprim domain-containing protein</fullName>
    </recommendedName>
</protein>
<organism evidence="1 2">
    <name type="scientific">Bacillus cereus VD184</name>
    <dbReference type="NCBI Taxonomy" id="1053242"/>
    <lineage>
        <taxon>Bacteria</taxon>
        <taxon>Bacillati</taxon>
        <taxon>Bacillota</taxon>
        <taxon>Bacilli</taxon>
        <taxon>Bacillales</taxon>
        <taxon>Bacillaceae</taxon>
        <taxon>Bacillus</taxon>
        <taxon>Bacillus cereus group</taxon>
    </lineage>
</organism>
<accession>A0A9W5VV90</accession>
<dbReference type="RefSeq" id="WP_016121770.1">
    <property type="nucleotide sequence ID" value="NZ_KB976820.1"/>
</dbReference>
<name>A0A9W5VV90_BACCE</name>
<reference evidence="1 2" key="1">
    <citation type="submission" date="2012-12" db="EMBL/GenBank/DDBJ databases">
        <title>The Genome Sequence of Bacillus cereus VD184.</title>
        <authorList>
            <consortium name="The Broad Institute Genome Sequencing Platform"/>
            <consortium name="The Broad Institute Genome Sequencing Center for Infectious Disease"/>
            <person name="Feldgarden M."/>
            <person name="Van der Auwera G.A."/>
            <person name="Mahillon J."/>
            <person name="Duprez V."/>
            <person name="Timmery S."/>
            <person name="Mattelet C."/>
            <person name="Dierick K."/>
            <person name="Sun M."/>
            <person name="Yu Z."/>
            <person name="Zhu L."/>
            <person name="Hu X."/>
            <person name="Shank E.B."/>
            <person name="Swiecicka I."/>
            <person name="Hansen B.M."/>
            <person name="Andrup L."/>
            <person name="Walker B."/>
            <person name="Young S.K."/>
            <person name="Zeng Q."/>
            <person name="Gargeya S."/>
            <person name="Fitzgerald M."/>
            <person name="Haas B."/>
            <person name="Abouelleil A."/>
            <person name="Alvarado L."/>
            <person name="Arachchi H.M."/>
            <person name="Berlin A.M."/>
            <person name="Chapman S.B."/>
            <person name="Dewar J."/>
            <person name="Goldberg J."/>
            <person name="Griggs A."/>
            <person name="Gujja S."/>
            <person name="Hansen M."/>
            <person name="Howarth C."/>
            <person name="Imamovic A."/>
            <person name="Larimer J."/>
            <person name="McCowan C."/>
            <person name="Murphy C."/>
            <person name="Neiman D."/>
            <person name="Pearson M."/>
            <person name="Priest M."/>
            <person name="Roberts A."/>
            <person name="Saif S."/>
            <person name="Shea T."/>
            <person name="Sisk P."/>
            <person name="Sykes S."/>
            <person name="Wortman J."/>
            <person name="Nusbaum C."/>
            <person name="Birren B."/>
        </authorList>
    </citation>
    <scope>NUCLEOTIDE SEQUENCE [LARGE SCALE GENOMIC DNA]</scope>
    <source>
        <strain evidence="1 2">VD184</strain>
    </source>
</reference>
<proteinExistence type="predicted"/>
<sequence length="118" mass="13348">MLDEKFLLIAEKPDAAKLMAKPFPHEKKQGYIEVKPNEMMKRGGIISFAFGHLVSLANPEEFDEKYKKWSLDTLPITPDDIPLRPIKGKEKQLKLIKELANRSDIEVIINGCDAGLSL</sequence>
<dbReference type="Gene3D" id="3.40.50.140">
    <property type="match status" value="1"/>
</dbReference>
<dbReference type="Proteomes" id="UP000014028">
    <property type="component" value="Unassembled WGS sequence"/>
</dbReference>
<gene>
    <name evidence="1" type="ORF">IKC_04294</name>
</gene>
<dbReference type="AlphaFoldDB" id="A0A9W5VV90"/>
<evidence type="ECO:0000313" key="2">
    <source>
        <dbReference type="Proteomes" id="UP000014028"/>
    </source>
</evidence>
<comment type="caution">
    <text evidence="1">The sequence shown here is derived from an EMBL/GenBank/DDBJ whole genome shotgun (WGS) entry which is preliminary data.</text>
</comment>
<dbReference type="InterPro" id="IPR023405">
    <property type="entry name" value="Topo_IA_core_domain"/>
</dbReference>
<dbReference type="SUPFAM" id="SSF56712">
    <property type="entry name" value="Prokaryotic type I DNA topoisomerase"/>
    <property type="match status" value="1"/>
</dbReference>
<evidence type="ECO:0008006" key="3">
    <source>
        <dbReference type="Google" id="ProtNLM"/>
    </source>
</evidence>